<sequence>MLRNILLLSLAALGSASARAQALTPAVGVGTTFSYNFELHGQHAPFELTIANATDTLKLKWRIRNLAGGVYAVSPAAWQRGTALHVAQPLPGPPVRLPDSQTFMMLSKSAYATLLAQRRFTYNNTVYELRDDPGAHPLLLGGQPLDVLHVVAQGDLTELWILRNAAFPVICQMAHSPLGVNYVLTNLK</sequence>
<evidence type="ECO:0000313" key="3">
    <source>
        <dbReference type="Proteomes" id="UP001597197"/>
    </source>
</evidence>
<feature type="signal peptide" evidence="1">
    <location>
        <begin position="1"/>
        <end position="20"/>
    </location>
</feature>
<keyword evidence="3" id="KW-1185">Reference proteome</keyword>
<evidence type="ECO:0000313" key="2">
    <source>
        <dbReference type="EMBL" id="MFD1875165.1"/>
    </source>
</evidence>
<proteinExistence type="predicted"/>
<dbReference type="EMBL" id="JBHUFD010000018">
    <property type="protein sequence ID" value="MFD1875165.1"/>
    <property type="molecule type" value="Genomic_DNA"/>
</dbReference>
<accession>A0ABW4R059</accession>
<keyword evidence="1" id="KW-0732">Signal</keyword>
<dbReference type="RefSeq" id="WP_382317597.1">
    <property type="nucleotide sequence ID" value="NZ_JBHUFD010000018.1"/>
</dbReference>
<name>A0ABW4R059_9BACT</name>
<organism evidence="2 3">
    <name type="scientific">Hymenobacter bucti</name>
    <dbReference type="NCBI Taxonomy" id="1844114"/>
    <lineage>
        <taxon>Bacteria</taxon>
        <taxon>Pseudomonadati</taxon>
        <taxon>Bacteroidota</taxon>
        <taxon>Cytophagia</taxon>
        <taxon>Cytophagales</taxon>
        <taxon>Hymenobacteraceae</taxon>
        <taxon>Hymenobacter</taxon>
    </lineage>
</organism>
<evidence type="ECO:0000256" key="1">
    <source>
        <dbReference type="SAM" id="SignalP"/>
    </source>
</evidence>
<protein>
    <recommendedName>
        <fullName evidence="4">DUF3108 domain-containing protein</fullName>
    </recommendedName>
</protein>
<gene>
    <name evidence="2" type="ORF">ACFSDX_22215</name>
</gene>
<dbReference type="Proteomes" id="UP001597197">
    <property type="component" value="Unassembled WGS sequence"/>
</dbReference>
<feature type="chain" id="PRO_5045300492" description="DUF3108 domain-containing protein" evidence="1">
    <location>
        <begin position="21"/>
        <end position="188"/>
    </location>
</feature>
<evidence type="ECO:0008006" key="4">
    <source>
        <dbReference type="Google" id="ProtNLM"/>
    </source>
</evidence>
<comment type="caution">
    <text evidence="2">The sequence shown here is derived from an EMBL/GenBank/DDBJ whole genome shotgun (WGS) entry which is preliminary data.</text>
</comment>
<reference evidence="3" key="1">
    <citation type="journal article" date="2019" name="Int. J. Syst. Evol. Microbiol.">
        <title>The Global Catalogue of Microorganisms (GCM) 10K type strain sequencing project: providing services to taxonomists for standard genome sequencing and annotation.</title>
        <authorList>
            <consortium name="The Broad Institute Genomics Platform"/>
            <consortium name="The Broad Institute Genome Sequencing Center for Infectious Disease"/>
            <person name="Wu L."/>
            <person name="Ma J."/>
        </authorList>
    </citation>
    <scope>NUCLEOTIDE SEQUENCE [LARGE SCALE GENOMIC DNA]</scope>
    <source>
        <strain evidence="3">CGMCC 1.15795</strain>
    </source>
</reference>